<dbReference type="CDD" id="cd06339">
    <property type="entry name" value="PBP1_YraM_LppC_lipoprotein-like"/>
    <property type="match status" value="1"/>
</dbReference>
<gene>
    <name evidence="2" type="ORF">RVIR1_12630</name>
</gene>
<keyword evidence="1" id="KW-0472">Membrane</keyword>
<protein>
    <submittedName>
        <fullName evidence="2">LppC lipofamily protein</fullName>
    </submittedName>
</protein>
<dbReference type="AlphaFoldDB" id="A0A2Z5UW50"/>
<dbReference type="Gene3D" id="3.40.50.2300">
    <property type="match status" value="2"/>
</dbReference>
<dbReference type="GO" id="GO:0009252">
    <property type="term" value="P:peptidoglycan biosynthetic process"/>
    <property type="evidence" value="ECO:0007669"/>
    <property type="project" value="TreeGrafter"/>
</dbReference>
<organism evidence="2 3">
    <name type="scientific">Candidatus Rickettsiella viridis</name>
    <dbReference type="NCBI Taxonomy" id="676208"/>
    <lineage>
        <taxon>Bacteria</taxon>
        <taxon>Pseudomonadati</taxon>
        <taxon>Pseudomonadota</taxon>
        <taxon>Gammaproteobacteria</taxon>
        <taxon>Legionellales</taxon>
        <taxon>Coxiellaceae</taxon>
        <taxon>Rickettsiella</taxon>
    </lineage>
</organism>
<keyword evidence="3" id="KW-1185">Reference proteome</keyword>
<dbReference type="RefSeq" id="WP_126323259.1">
    <property type="nucleotide sequence ID" value="NZ_AP018005.1"/>
</dbReference>
<dbReference type="GO" id="GO:0031241">
    <property type="term" value="C:periplasmic side of cell outer membrane"/>
    <property type="evidence" value="ECO:0007669"/>
    <property type="project" value="TreeGrafter"/>
</dbReference>
<dbReference type="Pfam" id="PF04348">
    <property type="entry name" value="LppC"/>
    <property type="match status" value="1"/>
</dbReference>
<evidence type="ECO:0000313" key="2">
    <source>
        <dbReference type="EMBL" id="BBB15718.1"/>
    </source>
</evidence>
<accession>A0A2Z5UW50</accession>
<dbReference type="InterPro" id="IPR007443">
    <property type="entry name" value="LpoA"/>
</dbReference>
<dbReference type="SUPFAM" id="SSF53822">
    <property type="entry name" value="Periplasmic binding protein-like I"/>
    <property type="match status" value="1"/>
</dbReference>
<sequence>MPSLFLRIFFLITLLFTCSYLIGCGQNSVHAPSPIATNTLSESISNGNTQLGTPQIISLLVPLQGPLSGVGQAVKQGFLAAAAQTNQNKPQIIVIDTTKEPTIQAAYDQALAQKAQFVVGPLLKPQVQTLAGLQLSTPILALNYLNSDISTPPELFQFGLSPLDEARQAAQHAWKSGRRSALIMTLSDNWGTQIGQTFADEWKSLGGTVADRLTLAQSSSALTRQISHFLQFKPPHDRRTDFDVIFLASNPKVGRQVIPLLKFYYAGDIPVYATAAIYTGLPNRRLDNDLNQVIFCSAPWTLGQNSPNPLLYEQLLVSANSPGFFRRHRSYYALGVDAFHITQQLAYLNQSLTQTLPGATGELTLNKQRRIVRQLTCAQFRKGHVTLIN</sequence>
<dbReference type="KEGG" id="rvi:RVIR1_12630"/>
<dbReference type="GO" id="GO:0030234">
    <property type="term" value="F:enzyme regulator activity"/>
    <property type="evidence" value="ECO:0007669"/>
    <property type="project" value="TreeGrafter"/>
</dbReference>
<proteinExistence type="predicted"/>
<dbReference type="PANTHER" id="PTHR38038">
    <property type="entry name" value="PENICILLIN-BINDING PROTEIN ACTIVATOR LPOA"/>
    <property type="match status" value="1"/>
</dbReference>
<dbReference type="EMBL" id="AP018005">
    <property type="protein sequence ID" value="BBB15718.1"/>
    <property type="molecule type" value="Genomic_DNA"/>
</dbReference>
<dbReference type="InterPro" id="IPR028082">
    <property type="entry name" value="Peripla_BP_I"/>
</dbReference>
<evidence type="ECO:0000313" key="3">
    <source>
        <dbReference type="Proteomes" id="UP000282483"/>
    </source>
</evidence>
<dbReference type="OrthoDB" id="6708821at2"/>
<evidence type="ECO:0000256" key="1">
    <source>
        <dbReference type="ARBA" id="ARBA00023136"/>
    </source>
</evidence>
<reference evidence="2 3" key="1">
    <citation type="submission" date="2017-03" db="EMBL/GenBank/DDBJ databases">
        <title>The genome sequence of Candidatus Rickettsiella viridis.</title>
        <authorList>
            <person name="Nikoh N."/>
            <person name="Tsuchida T."/>
            <person name="Yamaguchi K."/>
            <person name="Maeda T."/>
            <person name="Shigenobu S."/>
            <person name="Fukatsu T."/>
        </authorList>
    </citation>
    <scope>NUCLEOTIDE SEQUENCE [LARGE SCALE GENOMIC DNA]</scope>
    <source>
        <strain evidence="2 3">Ap-RA04</strain>
    </source>
</reference>
<name>A0A2Z5UW50_9COXI</name>
<dbReference type="Proteomes" id="UP000282483">
    <property type="component" value="Chromosome"/>
</dbReference>
<dbReference type="PANTHER" id="PTHR38038:SF1">
    <property type="entry name" value="PENICILLIN-BINDING PROTEIN ACTIVATOR LPOA"/>
    <property type="match status" value="1"/>
</dbReference>